<gene>
    <name evidence="9" type="ORF">KGM_208756B</name>
</gene>
<dbReference type="PANTHER" id="PTHR21421:SF29">
    <property type="entry name" value="GUSTATORY RECEPTOR 5A FOR TREHALOSE-RELATED"/>
    <property type="match status" value="1"/>
</dbReference>
<keyword evidence="6 8" id="KW-0472">Membrane</keyword>
<evidence type="ECO:0000256" key="7">
    <source>
        <dbReference type="ARBA" id="ARBA00023170"/>
    </source>
</evidence>
<evidence type="ECO:0000256" key="3">
    <source>
        <dbReference type="ARBA" id="ARBA00022475"/>
    </source>
</evidence>
<comment type="similarity">
    <text evidence="2">Belongs to the insect chemoreceptor superfamily. Gustatory receptor (GR) family. Gr5a subfamily.</text>
</comment>
<evidence type="ECO:0000313" key="10">
    <source>
        <dbReference type="Proteomes" id="UP000007151"/>
    </source>
</evidence>
<dbReference type="InParanoid" id="A0A212EZI2"/>
<dbReference type="STRING" id="278856.A0A212EZI2"/>
<evidence type="ECO:0000256" key="2">
    <source>
        <dbReference type="ARBA" id="ARBA00005327"/>
    </source>
</evidence>
<evidence type="ECO:0000256" key="5">
    <source>
        <dbReference type="ARBA" id="ARBA00022989"/>
    </source>
</evidence>
<organism evidence="9 10">
    <name type="scientific">Danaus plexippus plexippus</name>
    <dbReference type="NCBI Taxonomy" id="278856"/>
    <lineage>
        <taxon>Eukaryota</taxon>
        <taxon>Metazoa</taxon>
        <taxon>Ecdysozoa</taxon>
        <taxon>Arthropoda</taxon>
        <taxon>Hexapoda</taxon>
        <taxon>Insecta</taxon>
        <taxon>Pterygota</taxon>
        <taxon>Neoptera</taxon>
        <taxon>Endopterygota</taxon>
        <taxon>Lepidoptera</taxon>
        <taxon>Glossata</taxon>
        <taxon>Ditrysia</taxon>
        <taxon>Papilionoidea</taxon>
        <taxon>Nymphalidae</taxon>
        <taxon>Danainae</taxon>
        <taxon>Danaini</taxon>
        <taxon>Danaina</taxon>
        <taxon>Danaus</taxon>
        <taxon>Danaus</taxon>
    </lineage>
</organism>
<feature type="non-terminal residue" evidence="9">
    <location>
        <position position="1"/>
    </location>
</feature>
<dbReference type="GO" id="GO:0005886">
    <property type="term" value="C:plasma membrane"/>
    <property type="evidence" value="ECO:0007669"/>
    <property type="project" value="UniProtKB-SubCell"/>
</dbReference>
<comment type="caution">
    <text evidence="9">The sequence shown here is derived from an EMBL/GenBank/DDBJ whole genome shotgun (WGS) entry which is preliminary data.</text>
</comment>
<feature type="transmembrane region" description="Helical" evidence="8">
    <location>
        <begin position="222"/>
        <end position="242"/>
    </location>
</feature>
<keyword evidence="10" id="KW-1185">Reference proteome</keyword>
<dbReference type="AlphaFoldDB" id="A0A212EZI2"/>
<evidence type="ECO:0000313" key="9">
    <source>
        <dbReference type="EMBL" id="OWR46867.1"/>
    </source>
</evidence>
<dbReference type="GO" id="GO:0033041">
    <property type="term" value="F:sweet taste receptor activity"/>
    <property type="evidence" value="ECO:0007669"/>
    <property type="project" value="TreeGrafter"/>
</dbReference>
<keyword evidence="7 9" id="KW-0675">Receptor</keyword>
<keyword evidence="4 8" id="KW-0812">Transmembrane</keyword>
<keyword evidence="5 8" id="KW-1133">Transmembrane helix</keyword>
<comment type="subcellular location">
    <subcellularLocation>
        <location evidence="1">Cell membrane</location>
        <topology evidence="1">Multi-pass membrane protein</topology>
    </subcellularLocation>
</comment>
<sequence length="314" mass="35839">GFVSVMEAIFNKAKWFGIPTYGGNLAVFWTILMLATLSITEVAAVWKLARLLTKSAGLEHILSMISATGADCPPEDYFERYILTSHGFLIHDYEYSLWLAIPIFIMSKSATILWNFQDLIIILMSMGLSSRYHRLNNFVKEVVESENEVLAVKKLATGFHLRVDVWRRIRQAFVQQSALVRKVDTELGALILLSNLNNLYFICLQLFLGIRSIEGTLINRIYYFYSLGWLLLRASSVVLAAAEINLHSQKALPFLSSFPTYAYNIEIKRLISQLNNDQISLNGMGFFALKRQKLLEVAAAIIKYELILIQYDKY</sequence>
<proteinExistence type="inferred from homology"/>
<dbReference type="InterPro" id="IPR009318">
    <property type="entry name" value="Gustatory_rcpt"/>
</dbReference>
<name>A0A212EZI2_DANPL</name>
<reference evidence="9 10" key="1">
    <citation type="journal article" date="2011" name="Cell">
        <title>The monarch butterfly genome yields insights into long-distance migration.</title>
        <authorList>
            <person name="Zhan S."/>
            <person name="Merlin C."/>
            <person name="Boore J.L."/>
            <person name="Reppert S.M."/>
        </authorList>
    </citation>
    <scope>NUCLEOTIDE SEQUENCE [LARGE SCALE GENOMIC DNA]</scope>
    <source>
        <strain evidence="9">F-2</strain>
    </source>
</reference>
<evidence type="ECO:0000256" key="8">
    <source>
        <dbReference type="SAM" id="Phobius"/>
    </source>
</evidence>
<dbReference type="KEGG" id="dpl:KGM_208756B"/>
<evidence type="ECO:0000256" key="6">
    <source>
        <dbReference type="ARBA" id="ARBA00023136"/>
    </source>
</evidence>
<evidence type="ECO:0000256" key="1">
    <source>
        <dbReference type="ARBA" id="ARBA00004651"/>
    </source>
</evidence>
<keyword evidence="3" id="KW-1003">Cell membrane</keyword>
<dbReference type="Proteomes" id="UP000007151">
    <property type="component" value="Unassembled WGS sequence"/>
</dbReference>
<dbReference type="Pfam" id="PF06151">
    <property type="entry name" value="Trehalose_recp"/>
    <property type="match status" value="1"/>
</dbReference>
<protein>
    <submittedName>
        <fullName evidence="9">Chemosensory receptor 5</fullName>
    </submittedName>
</protein>
<feature type="transmembrane region" description="Helical" evidence="8">
    <location>
        <begin position="95"/>
        <end position="116"/>
    </location>
</feature>
<evidence type="ECO:0000256" key="4">
    <source>
        <dbReference type="ARBA" id="ARBA00022692"/>
    </source>
</evidence>
<dbReference type="EMBL" id="AGBW02011297">
    <property type="protein sequence ID" value="OWR46867.1"/>
    <property type="molecule type" value="Genomic_DNA"/>
</dbReference>
<feature type="transmembrane region" description="Helical" evidence="8">
    <location>
        <begin position="187"/>
        <end position="210"/>
    </location>
</feature>
<accession>A0A212EZI2</accession>
<dbReference type="PANTHER" id="PTHR21421">
    <property type="entry name" value="GUSTATORY RECEPTOR"/>
    <property type="match status" value="1"/>
</dbReference>
<feature type="transmembrane region" description="Helical" evidence="8">
    <location>
        <begin position="26"/>
        <end position="46"/>
    </location>
</feature>